<protein>
    <submittedName>
        <fullName evidence="7">Lysoplasmalogenase</fullName>
    </submittedName>
</protein>
<sequence>MKNLWPFIILFLGIVAIDLACLNIDGLYSVRYFTKPAVIISLGIFFFLNGKHLDRTQQIFMLVALACYAIGDIIFLNYQNDLNFMIGFIFFLIANVLYVLVFQFKVEYNIPRLFILSIIVLAYCFFLLRLLIPFLGDFFIPIIIFMVVMFSSLQSAYFRIKQVQANSFYLVLFGTMLYVITQSMVAYSRFVGPLPYEDYLTMLFYGLSHLAIVIGILLEDRNKTAH</sequence>
<reference evidence="8" key="1">
    <citation type="journal article" date="2019" name="Int. J. Syst. Evol. Microbiol.">
        <title>The Global Catalogue of Microorganisms (GCM) 10K type strain sequencing project: providing services to taxonomists for standard genome sequencing and annotation.</title>
        <authorList>
            <consortium name="The Broad Institute Genomics Platform"/>
            <consortium name="The Broad Institute Genome Sequencing Center for Infectious Disease"/>
            <person name="Wu L."/>
            <person name="Ma J."/>
        </authorList>
    </citation>
    <scope>NUCLEOTIDE SEQUENCE [LARGE SCALE GENOMIC DNA]</scope>
    <source>
        <strain evidence="8">CCUG 62952</strain>
    </source>
</reference>
<keyword evidence="8" id="KW-1185">Reference proteome</keyword>
<keyword evidence="5 6" id="KW-0472">Membrane</keyword>
<keyword evidence="3 6" id="KW-0812">Transmembrane</keyword>
<evidence type="ECO:0000313" key="7">
    <source>
        <dbReference type="EMBL" id="MFD0861289.1"/>
    </source>
</evidence>
<dbReference type="EMBL" id="JBHTJH010000004">
    <property type="protein sequence ID" value="MFD0861289.1"/>
    <property type="molecule type" value="Genomic_DNA"/>
</dbReference>
<name>A0ABW3CWQ5_9FLAO</name>
<comment type="caution">
    <text evidence="7">The sequence shown here is derived from an EMBL/GenBank/DDBJ whole genome shotgun (WGS) entry which is preliminary data.</text>
</comment>
<keyword evidence="4 6" id="KW-1133">Transmembrane helix</keyword>
<evidence type="ECO:0000256" key="5">
    <source>
        <dbReference type="ARBA" id="ARBA00023136"/>
    </source>
</evidence>
<gene>
    <name evidence="7" type="ORF">ACFQ1M_03650</name>
</gene>
<evidence type="ECO:0000256" key="2">
    <source>
        <dbReference type="ARBA" id="ARBA00007375"/>
    </source>
</evidence>
<dbReference type="PANTHER" id="PTHR31885:SF6">
    <property type="entry name" value="GH04784P"/>
    <property type="match status" value="1"/>
</dbReference>
<dbReference type="InterPro" id="IPR012506">
    <property type="entry name" value="TMEM86B-like"/>
</dbReference>
<dbReference type="Proteomes" id="UP001596978">
    <property type="component" value="Unassembled WGS sequence"/>
</dbReference>
<evidence type="ECO:0000256" key="1">
    <source>
        <dbReference type="ARBA" id="ARBA00004141"/>
    </source>
</evidence>
<evidence type="ECO:0000256" key="6">
    <source>
        <dbReference type="SAM" id="Phobius"/>
    </source>
</evidence>
<organism evidence="7 8">
    <name type="scientific">Sungkyunkwania multivorans</name>
    <dbReference type="NCBI Taxonomy" id="1173618"/>
    <lineage>
        <taxon>Bacteria</taxon>
        <taxon>Pseudomonadati</taxon>
        <taxon>Bacteroidota</taxon>
        <taxon>Flavobacteriia</taxon>
        <taxon>Flavobacteriales</taxon>
        <taxon>Flavobacteriaceae</taxon>
        <taxon>Sungkyunkwania</taxon>
    </lineage>
</organism>
<comment type="similarity">
    <text evidence="2">Belongs to the TMEM86 family.</text>
</comment>
<feature type="transmembrane region" description="Helical" evidence="6">
    <location>
        <begin position="138"/>
        <end position="160"/>
    </location>
</feature>
<feature type="transmembrane region" description="Helical" evidence="6">
    <location>
        <begin position="167"/>
        <end position="187"/>
    </location>
</feature>
<comment type="subcellular location">
    <subcellularLocation>
        <location evidence="1">Membrane</location>
        <topology evidence="1">Multi-pass membrane protein</topology>
    </subcellularLocation>
</comment>
<proteinExistence type="inferred from homology"/>
<evidence type="ECO:0000256" key="3">
    <source>
        <dbReference type="ARBA" id="ARBA00022692"/>
    </source>
</evidence>
<dbReference type="PANTHER" id="PTHR31885">
    <property type="entry name" value="GH04784P"/>
    <property type="match status" value="1"/>
</dbReference>
<feature type="transmembrane region" description="Helical" evidence="6">
    <location>
        <begin position="30"/>
        <end position="48"/>
    </location>
</feature>
<feature type="transmembrane region" description="Helical" evidence="6">
    <location>
        <begin position="60"/>
        <end position="78"/>
    </location>
</feature>
<feature type="transmembrane region" description="Helical" evidence="6">
    <location>
        <begin position="84"/>
        <end position="101"/>
    </location>
</feature>
<feature type="transmembrane region" description="Helical" evidence="6">
    <location>
        <begin position="199"/>
        <end position="218"/>
    </location>
</feature>
<dbReference type="Pfam" id="PF07947">
    <property type="entry name" value="YhhN"/>
    <property type="match status" value="1"/>
</dbReference>
<dbReference type="RefSeq" id="WP_386404021.1">
    <property type="nucleotide sequence ID" value="NZ_JBHTJH010000004.1"/>
</dbReference>
<evidence type="ECO:0000313" key="8">
    <source>
        <dbReference type="Proteomes" id="UP001596978"/>
    </source>
</evidence>
<evidence type="ECO:0000256" key="4">
    <source>
        <dbReference type="ARBA" id="ARBA00022989"/>
    </source>
</evidence>
<accession>A0ABW3CWQ5</accession>
<feature type="transmembrane region" description="Helical" evidence="6">
    <location>
        <begin position="113"/>
        <end position="132"/>
    </location>
</feature>